<gene>
    <name evidence="2" type="ORF">Fot_20171</name>
</gene>
<sequence>MLRKCAKWRLLQPRTGIANECTKSAVESSNQQWKFHQLSRILHQLPRTPVIVGAYFGIVNAAASGAAVAAFAASIPTLKINFHQKKSKCYEVTGSLEAYGMLQNGVEVGVVSRTTDNSGLLFPSRKMSFIYLQTSLVLYGSSGIYDFLDSTIENQFNQNINQVELIGI</sequence>
<keyword evidence="1" id="KW-1133">Transmembrane helix</keyword>
<evidence type="ECO:0000313" key="2">
    <source>
        <dbReference type="EMBL" id="KAL2538780.1"/>
    </source>
</evidence>
<dbReference type="AlphaFoldDB" id="A0ABD1VN47"/>
<dbReference type="Proteomes" id="UP001604277">
    <property type="component" value="Unassembled WGS sequence"/>
</dbReference>
<keyword evidence="1" id="KW-0812">Transmembrane</keyword>
<feature type="transmembrane region" description="Helical" evidence="1">
    <location>
        <begin position="54"/>
        <end position="78"/>
    </location>
</feature>
<evidence type="ECO:0000256" key="1">
    <source>
        <dbReference type="SAM" id="Phobius"/>
    </source>
</evidence>
<accession>A0ABD1VN47</accession>
<proteinExistence type="predicted"/>
<organism evidence="2 3">
    <name type="scientific">Forsythia ovata</name>
    <dbReference type="NCBI Taxonomy" id="205694"/>
    <lineage>
        <taxon>Eukaryota</taxon>
        <taxon>Viridiplantae</taxon>
        <taxon>Streptophyta</taxon>
        <taxon>Embryophyta</taxon>
        <taxon>Tracheophyta</taxon>
        <taxon>Spermatophyta</taxon>
        <taxon>Magnoliopsida</taxon>
        <taxon>eudicotyledons</taxon>
        <taxon>Gunneridae</taxon>
        <taxon>Pentapetalae</taxon>
        <taxon>asterids</taxon>
        <taxon>lamiids</taxon>
        <taxon>Lamiales</taxon>
        <taxon>Oleaceae</taxon>
        <taxon>Forsythieae</taxon>
        <taxon>Forsythia</taxon>
    </lineage>
</organism>
<keyword evidence="1" id="KW-0472">Membrane</keyword>
<keyword evidence="3" id="KW-1185">Reference proteome</keyword>
<evidence type="ECO:0000313" key="3">
    <source>
        <dbReference type="Proteomes" id="UP001604277"/>
    </source>
</evidence>
<reference evidence="3" key="1">
    <citation type="submission" date="2024-07" db="EMBL/GenBank/DDBJ databases">
        <title>Two chromosome-level genome assemblies of Korean endemic species Abeliophyllum distichum and Forsythia ovata (Oleaceae).</title>
        <authorList>
            <person name="Jang H."/>
        </authorList>
    </citation>
    <scope>NUCLEOTIDE SEQUENCE [LARGE SCALE GENOMIC DNA]</scope>
</reference>
<comment type="caution">
    <text evidence="2">The sequence shown here is derived from an EMBL/GenBank/DDBJ whole genome shotgun (WGS) entry which is preliminary data.</text>
</comment>
<protein>
    <submittedName>
        <fullName evidence="2">Uncharacterized protein</fullName>
    </submittedName>
</protein>
<dbReference type="EMBL" id="JBFOLJ010000005">
    <property type="protein sequence ID" value="KAL2538780.1"/>
    <property type="molecule type" value="Genomic_DNA"/>
</dbReference>
<name>A0ABD1VN47_9LAMI</name>